<dbReference type="EMBL" id="NWUJ01000001">
    <property type="protein sequence ID" value="PFH38080.1"/>
    <property type="molecule type" value="Genomic_DNA"/>
</dbReference>
<dbReference type="VEuPathDB" id="ToxoDB:BESB_004210"/>
<dbReference type="AlphaFoldDB" id="A0A2A9MQ51"/>
<keyword evidence="4" id="KW-1185">Reference proteome</keyword>
<dbReference type="InterPro" id="IPR006580">
    <property type="entry name" value="Znf_TTF"/>
</dbReference>
<accession>A0A2A9MQ51</accession>
<dbReference type="Proteomes" id="UP000224006">
    <property type="component" value="Chromosome I"/>
</dbReference>
<evidence type="ECO:0000256" key="1">
    <source>
        <dbReference type="SAM" id="MobiDB-lite"/>
    </source>
</evidence>
<protein>
    <recommendedName>
        <fullName evidence="2">TTF-type domain-containing protein</fullName>
    </recommendedName>
</protein>
<comment type="caution">
    <text evidence="3">The sequence shown here is derived from an EMBL/GenBank/DDBJ whole genome shotgun (WGS) entry which is preliminary data.</text>
</comment>
<feature type="region of interest" description="Disordered" evidence="1">
    <location>
        <begin position="127"/>
        <end position="169"/>
    </location>
</feature>
<gene>
    <name evidence="3" type="ORF">BESB_004210</name>
</gene>
<evidence type="ECO:0000259" key="2">
    <source>
        <dbReference type="SMART" id="SM00597"/>
    </source>
</evidence>
<evidence type="ECO:0000313" key="4">
    <source>
        <dbReference type="Proteomes" id="UP000224006"/>
    </source>
</evidence>
<sequence>MTRADVLSAGAEPLPTRPVCASAVGESAALEEDAALAATAAGKSAQTRHVPGLESVLSEVLLHPDALKAVQAAQKEDSEDACAFGSPALPAYHARLVAAAGLNGRSHPVSRGLPSATDDLRVARRLAKAEDHESAPQKAKGAGAEGRCERGGIGGKRYRSPPVSSNSSPTFLRGDYLPAQAAPEAEALSRSAKRAKSQRWAWDDDPAFRIQDPATWSKESIAKYIDDLVLHGPPQCDFTHFVPPLTNKRRFSLRELCVGIEERRQDRKWMLYSTSADAVFCFPCLLFSPRVSKFVSEGFCLWRNQGKRYREHETSSEHRAAVMKLDIRRKAITDSCIVLSLLQKVGRAGLLPLDDGTPVPA</sequence>
<dbReference type="STRING" id="94643.A0A2A9MQ51"/>
<dbReference type="RefSeq" id="XP_029222089.1">
    <property type="nucleotide sequence ID" value="XM_029359176.1"/>
</dbReference>
<dbReference type="SMART" id="SM00597">
    <property type="entry name" value="ZnF_TTF"/>
    <property type="match status" value="1"/>
</dbReference>
<dbReference type="OrthoDB" id="10063284at2759"/>
<dbReference type="GeneID" id="40305484"/>
<organism evidence="3 4">
    <name type="scientific">Besnoitia besnoiti</name>
    <name type="common">Apicomplexan protozoan</name>
    <dbReference type="NCBI Taxonomy" id="94643"/>
    <lineage>
        <taxon>Eukaryota</taxon>
        <taxon>Sar</taxon>
        <taxon>Alveolata</taxon>
        <taxon>Apicomplexa</taxon>
        <taxon>Conoidasida</taxon>
        <taxon>Coccidia</taxon>
        <taxon>Eucoccidiorida</taxon>
        <taxon>Eimeriorina</taxon>
        <taxon>Sarcocystidae</taxon>
        <taxon>Besnoitia</taxon>
    </lineage>
</organism>
<reference evidence="3 4" key="1">
    <citation type="submission" date="2017-09" db="EMBL/GenBank/DDBJ databases">
        <title>Genome sequencing of Besnoitia besnoiti strain Bb-Ger1.</title>
        <authorList>
            <person name="Schares G."/>
            <person name="Venepally P."/>
            <person name="Lorenzi H.A."/>
        </authorList>
    </citation>
    <scope>NUCLEOTIDE SEQUENCE [LARGE SCALE GENOMIC DNA]</scope>
    <source>
        <strain evidence="3 4">Bb-Ger1</strain>
    </source>
</reference>
<feature type="domain" description="TTF-type" evidence="2">
    <location>
        <begin position="261"/>
        <end position="334"/>
    </location>
</feature>
<name>A0A2A9MQ51_BESBE</name>
<proteinExistence type="predicted"/>
<evidence type="ECO:0000313" key="3">
    <source>
        <dbReference type="EMBL" id="PFH38080.1"/>
    </source>
</evidence>
<dbReference type="KEGG" id="bbes:BESB_004210"/>